<dbReference type="InterPro" id="IPR043161">
    <property type="entry name" value="DOCK_C_lobe_A"/>
</dbReference>
<dbReference type="Pfam" id="PF06920">
    <property type="entry name" value="DHR-2_Lobe_A"/>
    <property type="match status" value="1"/>
</dbReference>
<accession>Q4SZP4</accession>
<dbReference type="AlphaFoldDB" id="Q4SZP4"/>
<dbReference type="PROSITE" id="PS51651">
    <property type="entry name" value="DOCKER"/>
    <property type="match status" value="1"/>
</dbReference>
<reference evidence="3" key="1">
    <citation type="journal article" date="2004" name="Nature">
        <title>Genome duplication in the teleost fish Tetraodon nigroviridis reveals the early vertebrate proto-karyotype.</title>
        <authorList>
            <person name="Jaillon O."/>
            <person name="Aury J.-M."/>
            <person name="Brunet F."/>
            <person name="Petit J.-L."/>
            <person name="Stange-Thomann N."/>
            <person name="Mauceli E."/>
            <person name="Bouneau L."/>
            <person name="Fischer C."/>
            <person name="Ozouf-Costaz C."/>
            <person name="Bernot A."/>
            <person name="Nicaud S."/>
            <person name="Jaffe D."/>
            <person name="Fisher S."/>
            <person name="Lutfalla G."/>
            <person name="Dossat C."/>
            <person name="Segurens B."/>
            <person name="Dasilva C."/>
            <person name="Salanoubat M."/>
            <person name="Levy M."/>
            <person name="Boudet N."/>
            <person name="Castellano S."/>
            <person name="Anthouard V."/>
            <person name="Jubin C."/>
            <person name="Castelli V."/>
            <person name="Katinka M."/>
            <person name="Vacherie B."/>
            <person name="Biemont C."/>
            <person name="Skalli Z."/>
            <person name="Cattolico L."/>
            <person name="Poulain J."/>
            <person name="De Berardinis V."/>
            <person name="Cruaud C."/>
            <person name="Duprat S."/>
            <person name="Brottier P."/>
            <person name="Coutanceau J.-P."/>
            <person name="Gouzy J."/>
            <person name="Parra G."/>
            <person name="Lardier G."/>
            <person name="Chapple C."/>
            <person name="McKernan K.J."/>
            <person name="McEwan P."/>
            <person name="Bosak S."/>
            <person name="Kellis M."/>
            <person name="Volff J.-N."/>
            <person name="Guigo R."/>
            <person name="Zody M.C."/>
            <person name="Mesirov J."/>
            <person name="Lindblad-Toh K."/>
            <person name="Birren B."/>
            <person name="Nusbaum C."/>
            <person name="Kahn D."/>
            <person name="Robinson-Rechavi M."/>
            <person name="Laudet V."/>
            <person name="Schachter V."/>
            <person name="Quetier F."/>
            <person name="Saurin W."/>
            <person name="Scarpelli C."/>
            <person name="Wincker P."/>
            <person name="Lander E.S."/>
            <person name="Weissenbach J."/>
            <person name="Roest Crollius H."/>
        </authorList>
    </citation>
    <scope>NUCLEOTIDE SEQUENCE [LARGE SCALE GENOMIC DNA]</scope>
</reference>
<dbReference type="InterPro" id="IPR027357">
    <property type="entry name" value="DOCKER_dom"/>
</dbReference>
<dbReference type="KEGG" id="tng:GSTEN00009746G001"/>
<comment type="caution">
    <text evidence="3">The sequence shown here is derived from an EMBL/GenBank/DDBJ whole genome shotgun (WGS) entry which is preliminary data.</text>
</comment>
<feature type="domain" description="DOCKER" evidence="2">
    <location>
        <begin position="1"/>
        <end position="31"/>
    </location>
</feature>
<feature type="non-terminal residue" evidence="3">
    <location>
        <position position="31"/>
    </location>
</feature>
<comment type="similarity">
    <text evidence="1">Belongs to the DOCK family.</text>
</comment>
<name>Q4SZP4_TETNG</name>
<dbReference type="InterPro" id="IPR046769">
    <property type="entry name" value="DOCKER_Lobe_A"/>
</dbReference>
<dbReference type="OrthoDB" id="18896at2759"/>
<sequence>RYLYKLRDLHLEGENYTEAAYTLLLHSRLLK</sequence>
<reference evidence="3" key="2">
    <citation type="submission" date="2004-02" db="EMBL/GenBank/DDBJ databases">
        <authorList>
            <consortium name="Genoscope"/>
            <consortium name="Whitehead Institute Centre for Genome Research"/>
        </authorList>
    </citation>
    <scope>NUCLEOTIDE SEQUENCE</scope>
</reference>
<dbReference type="Gene3D" id="1.25.40.410">
    <property type="match status" value="1"/>
</dbReference>
<evidence type="ECO:0000256" key="1">
    <source>
        <dbReference type="PROSITE-ProRule" id="PRU00984"/>
    </source>
</evidence>
<evidence type="ECO:0000259" key="2">
    <source>
        <dbReference type="PROSITE" id="PS51651"/>
    </source>
</evidence>
<gene>
    <name evidence="3" type="ORF">GSTENG00009746001</name>
</gene>
<proteinExistence type="inferred from homology"/>
<organism evidence="3">
    <name type="scientific">Tetraodon nigroviridis</name>
    <name type="common">Spotted green pufferfish</name>
    <name type="synonym">Chelonodon nigroviridis</name>
    <dbReference type="NCBI Taxonomy" id="99883"/>
    <lineage>
        <taxon>Eukaryota</taxon>
        <taxon>Metazoa</taxon>
        <taxon>Chordata</taxon>
        <taxon>Craniata</taxon>
        <taxon>Vertebrata</taxon>
        <taxon>Euteleostomi</taxon>
        <taxon>Actinopterygii</taxon>
        <taxon>Neopterygii</taxon>
        <taxon>Teleostei</taxon>
        <taxon>Neoteleostei</taxon>
        <taxon>Acanthomorphata</taxon>
        <taxon>Eupercaria</taxon>
        <taxon>Tetraodontiformes</taxon>
        <taxon>Tetradontoidea</taxon>
        <taxon>Tetraodontidae</taxon>
        <taxon>Tetraodon</taxon>
    </lineage>
</organism>
<evidence type="ECO:0000313" key="3">
    <source>
        <dbReference type="EMBL" id="CAF93888.1"/>
    </source>
</evidence>
<dbReference type="EMBL" id="CAAE01011557">
    <property type="protein sequence ID" value="CAF93888.1"/>
    <property type="molecule type" value="Genomic_DNA"/>
</dbReference>
<protein>
    <submittedName>
        <fullName evidence="3">(spotted green pufferfish) hypothetical protein</fullName>
    </submittedName>
</protein>
<feature type="non-terminal residue" evidence="3">
    <location>
        <position position="1"/>
    </location>
</feature>